<dbReference type="GO" id="GO:0008311">
    <property type="term" value="F:double-stranded DNA 3'-5' DNA exonuclease activity"/>
    <property type="evidence" value="ECO:0007669"/>
    <property type="project" value="InterPro"/>
</dbReference>
<protein>
    <recommendedName>
        <fullName evidence="3">Craniofacial development protein 2</fullName>
    </recommendedName>
</protein>
<dbReference type="PANTHER" id="PTHR43250">
    <property type="entry name" value="EXODEOXYRIBONUCLEASE III"/>
    <property type="match status" value="1"/>
</dbReference>
<dbReference type="InterPro" id="IPR036691">
    <property type="entry name" value="Endo/exonu/phosph_ase_sf"/>
</dbReference>
<dbReference type="Proteomes" id="UP001353858">
    <property type="component" value="Unassembled WGS sequence"/>
</dbReference>
<gene>
    <name evidence="1" type="ORF">RN001_007388</name>
</gene>
<accession>A0AAN7SFC5</accession>
<keyword evidence="2" id="KW-1185">Reference proteome</keyword>
<proteinExistence type="predicted"/>
<dbReference type="AlphaFoldDB" id="A0AAN7SFC5"/>
<dbReference type="EMBL" id="JARPUR010000003">
    <property type="protein sequence ID" value="KAK4879242.1"/>
    <property type="molecule type" value="Genomic_DNA"/>
</dbReference>
<comment type="caution">
    <text evidence="1">The sequence shown here is derived from an EMBL/GenBank/DDBJ whole genome shotgun (WGS) entry which is preliminary data.</text>
</comment>
<dbReference type="GO" id="GO:0006281">
    <property type="term" value="P:DNA repair"/>
    <property type="evidence" value="ECO:0007669"/>
    <property type="project" value="InterPro"/>
</dbReference>
<evidence type="ECO:0000313" key="2">
    <source>
        <dbReference type="Proteomes" id="UP001353858"/>
    </source>
</evidence>
<dbReference type="SUPFAM" id="SSF56219">
    <property type="entry name" value="DNase I-like"/>
    <property type="match status" value="1"/>
</dbReference>
<dbReference type="PANTHER" id="PTHR43250:SF2">
    <property type="entry name" value="EXODEOXYRIBONUCLEASE III"/>
    <property type="match status" value="1"/>
</dbReference>
<evidence type="ECO:0000313" key="1">
    <source>
        <dbReference type="EMBL" id="KAK4879242.1"/>
    </source>
</evidence>
<dbReference type="Gene3D" id="3.60.10.10">
    <property type="entry name" value="Endonuclease/exonuclease/phosphatase"/>
    <property type="match status" value="1"/>
</dbReference>
<organism evidence="1 2">
    <name type="scientific">Aquatica leii</name>
    <dbReference type="NCBI Taxonomy" id="1421715"/>
    <lineage>
        <taxon>Eukaryota</taxon>
        <taxon>Metazoa</taxon>
        <taxon>Ecdysozoa</taxon>
        <taxon>Arthropoda</taxon>
        <taxon>Hexapoda</taxon>
        <taxon>Insecta</taxon>
        <taxon>Pterygota</taxon>
        <taxon>Neoptera</taxon>
        <taxon>Endopterygota</taxon>
        <taxon>Coleoptera</taxon>
        <taxon>Polyphaga</taxon>
        <taxon>Elateriformia</taxon>
        <taxon>Elateroidea</taxon>
        <taxon>Lampyridae</taxon>
        <taxon>Luciolinae</taxon>
        <taxon>Aquatica</taxon>
    </lineage>
</organism>
<reference evidence="2" key="1">
    <citation type="submission" date="2023-01" db="EMBL/GenBank/DDBJ databases">
        <title>Key to firefly adult light organ development and bioluminescence: homeobox transcription factors regulate luciferase expression and transportation to peroxisome.</title>
        <authorList>
            <person name="Fu X."/>
        </authorList>
    </citation>
    <scope>NUCLEOTIDE SEQUENCE [LARGE SCALE GENOMIC DNA]</scope>
</reference>
<evidence type="ECO:0008006" key="3">
    <source>
        <dbReference type="Google" id="ProtNLM"/>
    </source>
</evidence>
<name>A0AAN7SFC5_9COLE</name>
<dbReference type="InterPro" id="IPR037493">
    <property type="entry name" value="ExoIII-like"/>
</dbReference>
<sequence length="153" mass="18064">MERVLETSHQIIFKNTKILTNDKRWIDKTIKVATWNVRGLAQKEMELAKELANMKIDFAAIPETKKKKKGSKYVDEYMMFYSGVRQEQRASKGIALYIHKKWEENIKNYEYINERIITSRIKSARGNVTLIAIYAPEEEKADESKTFYKNYSL</sequence>